<dbReference type="EMBL" id="JBHTCO010000017">
    <property type="protein sequence ID" value="MFC7393916.1"/>
    <property type="molecule type" value="Genomic_DNA"/>
</dbReference>
<dbReference type="Pfam" id="PF06725">
    <property type="entry name" value="3D"/>
    <property type="match status" value="1"/>
</dbReference>
<name>A0ABW2Q360_9BACL</name>
<keyword evidence="1" id="KW-0732">Signal</keyword>
<dbReference type="CDD" id="cd00118">
    <property type="entry name" value="LysM"/>
    <property type="match status" value="1"/>
</dbReference>
<gene>
    <name evidence="4" type="ORF">ACFQRG_13225</name>
</gene>
<dbReference type="InterPro" id="IPR036908">
    <property type="entry name" value="RlpA-like_sf"/>
</dbReference>
<dbReference type="Gene3D" id="3.10.350.10">
    <property type="entry name" value="LysM domain"/>
    <property type="match status" value="1"/>
</dbReference>
<dbReference type="SMART" id="SM00257">
    <property type="entry name" value="LysM"/>
    <property type="match status" value="1"/>
</dbReference>
<dbReference type="InterPro" id="IPR010611">
    <property type="entry name" value="3D_dom"/>
</dbReference>
<dbReference type="Gene3D" id="2.40.40.10">
    <property type="entry name" value="RlpA-like domain"/>
    <property type="match status" value="1"/>
</dbReference>
<keyword evidence="5" id="KW-1185">Reference proteome</keyword>
<dbReference type="SUPFAM" id="SSF54106">
    <property type="entry name" value="LysM domain"/>
    <property type="match status" value="1"/>
</dbReference>
<evidence type="ECO:0000313" key="5">
    <source>
        <dbReference type="Proteomes" id="UP001596505"/>
    </source>
</evidence>
<accession>A0ABW2Q360</accession>
<evidence type="ECO:0000256" key="1">
    <source>
        <dbReference type="ARBA" id="ARBA00022729"/>
    </source>
</evidence>
<feature type="compositionally biased region" description="Polar residues" evidence="2">
    <location>
        <begin position="42"/>
        <end position="74"/>
    </location>
</feature>
<dbReference type="Pfam" id="PF01476">
    <property type="entry name" value="LysM"/>
    <property type="match status" value="1"/>
</dbReference>
<dbReference type="RefSeq" id="WP_380966732.1">
    <property type="nucleotide sequence ID" value="NZ_JBHTCO010000017.1"/>
</dbReference>
<reference evidence="5" key="1">
    <citation type="journal article" date="2019" name="Int. J. Syst. Evol. Microbiol.">
        <title>The Global Catalogue of Microorganisms (GCM) 10K type strain sequencing project: providing services to taxonomists for standard genome sequencing and annotation.</title>
        <authorList>
            <consortium name="The Broad Institute Genomics Platform"/>
            <consortium name="The Broad Institute Genome Sequencing Center for Infectious Disease"/>
            <person name="Wu L."/>
            <person name="Ma J."/>
        </authorList>
    </citation>
    <scope>NUCLEOTIDE SEQUENCE [LARGE SCALE GENOMIC DNA]</scope>
    <source>
        <strain evidence="5">CGMCC 1.16305</strain>
    </source>
</reference>
<feature type="compositionally biased region" description="Polar residues" evidence="2">
    <location>
        <begin position="97"/>
        <end position="113"/>
    </location>
</feature>
<dbReference type="InterPro" id="IPR018392">
    <property type="entry name" value="LysM"/>
</dbReference>
<proteinExistence type="predicted"/>
<evidence type="ECO:0000259" key="3">
    <source>
        <dbReference type="PROSITE" id="PS51782"/>
    </source>
</evidence>
<organism evidence="4 5">
    <name type="scientific">Scopulibacillus cellulosilyticus</name>
    <dbReference type="NCBI Taxonomy" id="2665665"/>
    <lineage>
        <taxon>Bacteria</taxon>
        <taxon>Bacillati</taxon>
        <taxon>Bacillota</taxon>
        <taxon>Bacilli</taxon>
        <taxon>Bacillales</taxon>
        <taxon>Sporolactobacillaceae</taxon>
        <taxon>Scopulibacillus</taxon>
    </lineage>
</organism>
<dbReference type="InterPro" id="IPR051933">
    <property type="entry name" value="Resuscitation_pf_RpfB"/>
</dbReference>
<sequence length="194" mass="20743">MKKGDTLSEIARSNNVSLKNVLESNPLIKDKNLILIGQTINLPGETSSTKPGEKQSTSNIKDLSAKPSQKSTPNIEDLSAKPSENQTTASEPAGKSETFTVTAYTSGNESTGKNPGDSGYGVTASGSHVQQGTTVACPKSIPFGTKIYIPSLHHTYTCQDRGGAIKEGRLDIYMNNLKDAQDFGKKQLKVIIEK</sequence>
<dbReference type="InterPro" id="IPR036779">
    <property type="entry name" value="LysM_dom_sf"/>
</dbReference>
<evidence type="ECO:0000313" key="4">
    <source>
        <dbReference type="EMBL" id="MFC7393916.1"/>
    </source>
</evidence>
<dbReference type="PANTHER" id="PTHR39160:SF4">
    <property type="entry name" value="RESUSCITATION-PROMOTING FACTOR RPFB"/>
    <property type="match status" value="1"/>
</dbReference>
<dbReference type="Proteomes" id="UP001596505">
    <property type="component" value="Unassembled WGS sequence"/>
</dbReference>
<dbReference type="PANTHER" id="PTHR39160">
    <property type="entry name" value="CELL WALL-BINDING PROTEIN YOCH"/>
    <property type="match status" value="1"/>
</dbReference>
<protein>
    <submittedName>
        <fullName evidence="4">3D domain-containing protein</fullName>
    </submittedName>
</protein>
<feature type="region of interest" description="Disordered" evidence="2">
    <location>
        <begin position="42"/>
        <end position="125"/>
    </location>
</feature>
<dbReference type="InterPro" id="IPR059180">
    <property type="entry name" value="3D_YorM"/>
</dbReference>
<dbReference type="CDD" id="cd14667">
    <property type="entry name" value="3D_containing_proteins"/>
    <property type="match status" value="1"/>
</dbReference>
<comment type="caution">
    <text evidence="4">The sequence shown here is derived from an EMBL/GenBank/DDBJ whole genome shotgun (WGS) entry which is preliminary data.</text>
</comment>
<dbReference type="PROSITE" id="PS51782">
    <property type="entry name" value="LYSM"/>
    <property type="match status" value="1"/>
</dbReference>
<evidence type="ECO:0000256" key="2">
    <source>
        <dbReference type="SAM" id="MobiDB-lite"/>
    </source>
</evidence>
<feature type="domain" description="LysM" evidence="3">
    <location>
        <begin position="1"/>
        <end position="42"/>
    </location>
</feature>
<dbReference type="SUPFAM" id="SSF50685">
    <property type="entry name" value="Barwin-like endoglucanases"/>
    <property type="match status" value="1"/>
</dbReference>